<dbReference type="RefSeq" id="WP_268186565.1">
    <property type="nucleotide sequence ID" value="NZ_CP113361.1"/>
</dbReference>
<dbReference type="KEGG" id="mou:OU421_00230"/>
<sequence length="117" mass="13872">MVEVVKMPKCLSMINPSNIEGEFTCIYCGKTFKKLNAMRIHLATCKKRALRRDFKFGTTRFYVYMNPRKDVYDPLERVAEKHRDNPKWFLGALDYLKEAGWVTQYYALKEGDYIIED</sequence>
<reference evidence="1" key="1">
    <citation type="submission" date="2022-11" db="EMBL/GenBank/DDBJ databases">
        <title>Complete genome sequence of Methanogenium organophilum DSM 3596.</title>
        <authorList>
            <person name="Chen S.-C."/>
            <person name="Lai S.-J."/>
            <person name="You Y.-T."/>
        </authorList>
    </citation>
    <scope>NUCLEOTIDE SEQUENCE</scope>
    <source>
        <strain evidence="1">DSM 3596</strain>
    </source>
</reference>
<proteinExistence type="predicted"/>
<dbReference type="GeneID" id="76833482"/>
<protein>
    <recommendedName>
        <fullName evidence="3">C2H2-type domain-containing protein</fullName>
    </recommendedName>
</protein>
<gene>
    <name evidence="1" type="ORF">OU421_00230</name>
</gene>
<evidence type="ECO:0000313" key="2">
    <source>
        <dbReference type="Proteomes" id="UP001163096"/>
    </source>
</evidence>
<dbReference type="AlphaFoldDB" id="A0A9X9S3Q0"/>
<dbReference type="Proteomes" id="UP001163096">
    <property type="component" value="Chromosome"/>
</dbReference>
<organism evidence="1 2">
    <name type="scientific">Methanogenium organophilum</name>
    <dbReference type="NCBI Taxonomy" id="2199"/>
    <lineage>
        <taxon>Archaea</taxon>
        <taxon>Methanobacteriati</taxon>
        <taxon>Methanobacteriota</taxon>
        <taxon>Stenosarchaea group</taxon>
        <taxon>Methanomicrobia</taxon>
        <taxon>Methanomicrobiales</taxon>
        <taxon>Methanomicrobiaceae</taxon>
        <taxon>Methanogenium</taxon>
    </lineage>
</organism>
<accession>A0A9X9S3Q0</accession>
<evidence type="ECO:0000313" key="1">
    <source>
        <dbReference type="EMBL" id="WAI01339.1"/>
    </source>
</evidence>
<name>A0A9X9S3Q0_METOG</name>
<dbReference type="EMBL" id="CP113361">
    <property type="protein sequence ID" value="WAI01339.1"/>
    <property type="molecule type" value="Genomic_DNA"/>
</dbReference>
<evidence type="ECO:0008006" key="3">
    <source>
        <dbReference type="Google" id="ProtNLM"/>
    </source>
</evidence>
<keyword evidence="2" id="KW-1185">Reference proteome</keyword>